<name>A0ABU9BSE5_9BURK</name>
<evidence type="ECO:0000256" key="2">
    <source>
        <dbReference type="ARBA" id="ARBA00023015"/>
    </source>
</evidence>
<dbReference type="InterPro" id="IPR001647">
    <property type="entry name" value="HTH_TetR"/>
</dbReference>
<keyword evidence="1" id="KW-0678">Repressor</keyword>
<evidence type="ECO:0000256" key="1">
    <source>
        <dbReference type="ARBA" id="ARBA00022491"/>
    </source>
</evidence>
<dbReference type="PROSITE" id="PS50977">
    <property type="entry name" value="HTH_TETR_2"/>
    <property type="match status" value="1"/>
</dbReference>
<feature type="DNA-binding region" description="H-T-H motif" evidence="5">
    <location>
        <begin position="33"/>
        <end position="52"/>
    </location>
</feature>
<dbReference type="InterPro" id="IPR009057">
    <property type="entry name" value="Homeodomain-like_sf"/>
</dbReference>
<accession>A0ABU9BSE5</accession>
<proteinExistence type="predicted"/>
<dbReference type="InterPro" id="IPR036271">
    <property type="entry name" value="Tet_transcr_reg_TetR-rel_C_sf"/>
</dbReference>
<dbReference type="Pfam" id="PF08361">
    <property type="entry name" value="TetR_C_2"/>
    <property type="match status" value="1"/>
</dbReference>
<sequence length="223" mass="24177">MVRRTKADAQATRHQILDAAEAEFLARGVAHTRLQDVAAAAGVTRGAIYWHFQDKAELFNAMMDRAFLPCECAAERAQQVAGDDPMALLTEMAMSPLRALAESEQVQRVFRIAMHQTEYTAELAPVQARYMEGTSEFQQQLVDAMTRAEAQGQLRPGLPLPLIATGLFALVDGLMHHWTLRPGGFDLVACGEVAVRSYILGLRAVATETTSASRPAAAPSPAG</sequence>
<evidence type="ECO:0000259" key="6">
    <source>
        <dbReference type="PROSITE" id="PS50977"/>
    </source>
</evidence>
<dbReference type="InterPro" id="IPR013572">
    <property type="entry name" value="Tscrpt_reg_MAATS_C"/>
</dbReference>
<keyword evidence="2" id="KW-0805">Transcription regulation</keyword>
<feature type="domain" description="HTH tetR-type" evidence="6">
    <location>
        <begin position="10"/>
        <end position="70"/>
    </location>
</feature>
<organism evidence="7 8">
    <name type="scientific">Ideonella lacteola</name>
    <dbReference type="NCBI Taxonomy" id="2984193"/>
    <lineage>
        <taxon>Bacteria</taxon>
        <taxon>Pseudomonadati</taxon>
        <taxon>Pseudomonadota</taxon>
        <taxon>Betaproteobacteria</taxon>
        <taxon>Burkholderiales</taxon>
        <taxon>Sphaerotilaceae</taxon>
        <taxon>Ideonella</taxon>
    </lineage>
</organism>
<comment type="caution">
    <text evidence="7">The sequence shown here is derived from an EMBL/GenBank/DDBJ whole genome shotgun (WGS) entry which is preliminary data.</text>
</comment>
<keyword evidence="4" id="KW-0804">Transcription</keyword>
<dbReference type="RefSeq" id="WP_341425955.1">
    <property type="nucleotide sequence ID" value="NZ_JBBUTG010000006.1"/>
</dbReference>
<protein>
    <submittedName>
        <fullName evidence="7">TetR family transcriptional regulator</fullName>
    </submittedName>
</protein>
<keyword evidence="8" id="KW-1185">Reference proteome</keyword>
<evidence type="ECO:0000256" key="4">
    <source>
        <dbReference type="ARBA" id="ARBA00023163"/>
    </source>
</evidence>
<dbReference type="PANTHER" id="PTHR30055:SF240">
    <property type="entry name" value="HTH-TYPE TRANSCRIPTIONAL REGULATOR ACRR"/>
    <property type="match status" value="1"/>
</dbReference>
<dbReference type="SUPFAM" id="SSF48498">
    <property type="entry name" value="Tetracyclin repressor-like, C-terminal domain"/>
    <property type="match status" value="1"/>
</dbReference>
<evidence type="ECO:0000256" key="5">
    <source>
        <dbReference type="PROSITE-ProRule" id="PRU00335"/>
    </source>
</evidence>
<evidence type="ECO:0000313" key="8">
    <source>
        <dbReference type="Proteomes" id="UP001371218"/>
    </source>
</evidence>
<dbReference type="PANTHER" id="PTHR30055">
    <property type="entry name" value="HTH-TYPE TRANSCRIPTIONAL REGULATOR RUTR"/>
    <property type="match status" value="1"/>
</dbReference>
<evidence type="ECO:0000313" key="7">
    <source>
        <dbReference type="EMBL" id="MEK8031565.1"/>
    </source>
</evidence>
<reference evidence="7 8" key="1">
    <citation type="submission" date="2024-04" db="EMBL/GenBank/DDBJ databases">
        <title>Novel species of the genus Ideonella isolated from streams.</title>
        <authorList>
            <person name="Lu H."/>
        </authorList>
    </citation>
    <scope>NUCLEOTIDE SEQUENCE [LARGE SCALE GENOMIC DNA]</scope>
    <source>
        <strain evidence="7 8">DXS29W</strain>
    </source>
</reference>
<dbReference type="PRINTS" id="PR00455">
    <property type="entry name" value="HTHTETR"/>
</dbReference>
<evidence type="ECO:0000256" key="3">
    <source>
        <dbReference type="ARBA" id="ARBA00023125"/>
    </source>
</evidence>
<dbReference type="Pfam" id="PF00440">
    <property type="entry name" value="TetR_N"/>
    <property type="match status" value="1"/>
</dbReference>
<dbReference type="SUPFAM" id="SSF46689">
    <property type="entry name" value="Homeodomain-like"/>
    <property type="match status" value="1"/>
</dbReference>
<gene>
    <name evidence="7" type="ORF">AACH06_12120</name>
</gene>
<dbReference type="InterPro" id="IPR050109">
    <property type="entry name" value="HTH-type_TetR-like_transc_reg"/>
</dbReference>
<keyword evidence="3 5" id="KW-0238">DNA-binding</keyword>
<dbReference type="Proteomes" id="UP001371218">
    <property type="component" value="Unassembled WGS sequence"/>
</dbReference>
<dbReference type="EMBL" id="JBBUTG010000006">
    <property type="protein sequence ID" value="MEK8031565.1"/>
    <property type="molecule type" value="Genomic_DNA"/>
</dbReference>
<dbReference type="Gene3D" id="1.10.357.10">
    <property type="entry name" value="Tetracycline Repressor, domain 2"/>
    <property type="match status" value="1"/>
</dbReference>